<name>A0A4R1S3L4_HYDET</name>
<evidence type="ECO:0000259" key="4">
    <source>
        <dbReference type="PROSITE" id="PS50887"/>
    </source>
</evidence>
<evidence type="ECO:0000313" key="6">
    <source>
        <dbReference type="Proteomes" id="UP000295008"/>
    </source>
</evidence>
<dbReference type="SMART" id="SM00267">
    <property type="entry name" value="GGDEF"/>
    <property type="match status" value="1"/>
</dbReference>
<comment type="caution">
    <text evidence="2">Lacks conserved residue(s) required for the propagation of feature annotation.</text>
</comment>
<dbReference type="EMBL" id="SLUN01000005">
    <property type="protein sequence ID" value="TCL73220.1"/>
    <property type="molecule type" value="Genomic_DNA"/>
</dbReference>
<gene>
    <name evidence="5" type="ORF">EDC14_100582</name>
</gene>
<dbReference type="NCBIfam" id="TIGR00254">
    <property type="entry name" value="GGDEF"/>
    <property type="match status" value="1"/>
</dbReference>
<dbReference type="InterPro" id="IPR001789">
    <property type="entry name" value="Sig_transdc_resp-reg_receiver"/>
</dbReference>
<reference evidence="5 6" key="1">
    <citation type="submission" date="2019-03" db="EMBL/GenBank/DDBJ databases">
        <title>Genomic Encyclopedia of Type Strains, Phase IV (KMG-IV): sequencing the most valuable type-strain genomes for metagenomic binning, comparative biology and taxonomic classification.</title>
        <authorList>
            <person name="Goeker M."/>
        </authorList>
    </citation>
    <scope>NUCLEOTIDE SEQUENCE [LARGE SCALE GENOMIC DNA]</scope>
    <source>
        <strain evidence="5 6">LX-B</strain>
    </source>
</reference>
<organism evidence="5 6">
    <name type="scientific">Hydrogenispora ethanolica</name>
    <dbReference type="NCBI Taxonomy" id="1082276"/>
    <lineage>
        <taxon>Bacteria</taxon>
        <taxon>Bacillati</taxon>
        <taxon>Bacillota</taxon>
        <taxon>Hydrogenispora</taxon>
    </lineage>
</organism>
<dbReference type="InterPro" id="IPR000160">
    <property type="entry name" value="GGDEF_dom"/>
</dbReference>
<keyword evidence="6" id="KW-1185">Reference proteome</keyword>
<dbReference type="PROSITE" id="PS50110">
    <property type="entry name" value="RESPONSE_REGULATORY"/>
    <property type="match status" value="1"/>
</dbReference>
<comment type="caution">
    <text evidence="5">The sequence shown here is derived from an EMBL/GenBank/DDBJ whole genome shotgun (WGS) entry which is preliminary data.</text>
</comment>
<dbReference type="PANTHER" id="PTHR44591">
    <property type="entry name" value="STRESS RESPONSE REGULATOR PROTEIN 1"/>
    <property type="match status" value="1"/>
</dbReference>
<dbReference type="RefSeq" id="WP_165907830.1">
    <property type="nucleotide sequence ID" value="NZ_SLUN01000005.1"/>
</dbReference>
<feature type="domain" description="GGDEF" evidence="4">
    <location>
        <begin position="154"/>
        <end position="309"/>
    </location>
</feature>
<dbReference type="Gene3D" id="3.30.70.270">
    <property type="match status" value="1"/>
</dbReference>
<keyword evidence="1" id="KW-0597">Phosphoprotein</keyword>
<evidence type="ECO:0000256" key="1">
    <source>
        <dbReference type="ARBA" id="ARBA00022553"/>
    </source>
</evidence>
<evidence type="ECO:0000313" key="5">
    <source>
        <dbReference type="EMBL" id="TCL73220.1"/>
    </source>
</evidence>
<dbReference type="Proteomes" id="UP000295008">
    <property type="component" value="Unassembled WGS sequence"/>
</dbReference>
<dbReference type="InterPro" id="IPR050595">
    <property type="entry name" value="Bact_response_regulator"/>
</dbReference>
<dbReference type="AlphaFoldDB" id="A0A4R1S3L4"/>
<dbReference type="PROSITE" id="PS50887">
    <property type="entry name" value="GGDEF"/>
    <property type="match status" value="1"/>
</dbReference>
<evidence type="ECO:0000259" key="3">
    <source>
        <dbReference type="PROSITE" id="PS50110"/>
    </source>
</evidence>
<dbReference type="InterPro" id="IPR043128">
    <property type="entry name" value="Rev_trsase/Diguanyl_cyclase"/>
</dbReference>
<dbReference type="SUPFAM" id="SSF52172">
    <property type="entry name" value="CheY-like"/>
    <property type="match status" value="1"/>
</dbReference>
<proteinExistence type="predicted"/>
<sequence>MEAAKVLIVDSDKRMVELAVIKLSNAGYWVMTAASGAEGLNKLRGTPPDLLLVNPALAAGDGYELIREARSLPELRGLPVILLADPHFDEERFRNAAVKVEEMLVKPFAPKTLLHRVNAQILQSRLLRQLNPLTVLPGKVHLQERLRNINRDGERFDIIFIDLKDFKVYNKYYGFEQGDRVIRFLADLLREESDRRRAADPELYHLGGDDFCVVLAPGAAEAFCEAVKERFDEGIPQYYLEEDRNRGGLVVSNRQGFIEQWPVMSIACGIVGNGQRVVQDWLEAEAIGSELLHYVKTIPGSNYLRDRRRS</sequence>
<dbReference type="Pfam" id="PF00990">
    <property type="entry name" value="GGDEF"/>
    <property type="match status" value="1"/>
</dbReference>
<dbReference type="Pfam" id="PF00072">
    <property type="entry name" value="Response_reg"/>
    <property type="match status" value="1"/>
</dbReference>
<dbReference type="InterPro" id="IPR011006">
    <property type="entry name" value="CheY-like_superfamily"/>
</dbReference>
<dbReference type="Gene3D" id="3.40.50.2300">
    <property type="match status" value="1"/>
</dbReference>
<evidence type="ECO:0000256" key="2">
    <source>
        <dbReference type="PROSITE-ProRule" id="PRU00169"/>
    </source>
</evidence>
<dbReference type="PANTHER" id="PTHR44591:SF3">
    <property type="entry name" value="RESPONSE REGULATORY DOMAIN-CONTAINING PROTEIN"/>
    <property type="match status" value="1"/>
</dbReference>
<dbReference type="SUPFAM" id="SSF55073">
    <property type="entry name" value="Nucleotide cyclase"/>
    <property type="match status" value="1"/>
</dbReference>
<dbReference type="SMART" id="SM00448">
    <property type="entry name" value="REC"/>
    <property type="match status" value="1"/>
</dbReference>
<protein>
    <submittedName>
        <fullName evidence="5">Response regulator receiver modulated diguanylate cyclase</fullName>
    </submittedName>
</protein>
<feature type="domain" description="Response regulatory" evidence="3">
    <location>
        <begin position="5"/>
        <end position="121"/>
    </location>
</feature>
<dbReference type="InterPro" id="IPR029787">
    <property type="entry name" value="Nucleotide_cyclase"/>
</dbReference>
<accession>A0A4R1S3L4</accession>
<dbReference type="GO" id="GO:0000160">
    <property type="term" value="P:phosphorelay signal transduction system"/>
    <property type="evidence" value="ECO:0007669"/>
    <property type="project" value="InterPro"/>
</dbReference>